<accession>A0A484NCG9</accession>
<evidence type="ECO:0000313" key="2">
    <source>
        <dbReference type="Proteomes" id="UP000595140"/>
    </source>
</evidence>
<evidence type="ECO:0000313" key="1">
    <source>
        <dbReference type="EMBL" id="VFQ98619.1"/>
    </source>
</evidence>
<dbReference type="Proteomes" id="UP000595140">
    <property type="component" value="Unassembled WGS sequence"/>
</dbReference>
<name>A0A484NCG9_9ASTE</name>
<keyword evidence="2" id="KW-1185">Reference proteome</keyword>
<dbReference type="AlphaFoldDB" id="A0A484NCG9"/>
<organism evidence="1 2">
    <name type="scientific">Cuscuta campestris</name>
    <dbReference type="NCBI Taxonomy" id="132261"/>
    <lineage>
        <taxon>Eukaryota</taxon>
        <taxon>Viridiplantae</taxon>
        <taxon>Streptophyta</taxon>
        <taxon>Embryophyta</taxon>
        <taxon>Tracheophyta</taxon>
        <taxon>Spermatophyta</taxon>
        <taxon>Magnoliopsida</taxon>
        <taxon>eudicotyledons</taxon>
        <taxon>Gunneridae</taxon>
        <taxon>Pentapetalae</taxon>
        <taxon>asterids</taxon>
        <taxon>lamiids</taxon>
        <taxon>Solanales</taxon>
        <taxon>Convolvulaceae</taxon>
        <taxon>Cuscuteae</taxon>
        <taxon>Cuscuta</taxon>
        <taxon>Cuscuta subgen. Grammica</taxon>
        <taxon>Cuscuta sect. Cleistogrammica</taxon>
    </lineage>
</organism>
<proteinExistence type="predicted"/>
<dbReference type="EMBL" id="OOIL02006606">
    <property type="protein sequence ID" value="VFQ98619.1"/>
    <property type="molecule type" value="Genomic_DNA"/>
</dbReference>
<sequence>MQIEDLLVQKDLDVVLGDKLEKMSDANWTGLDRKVMSVICLSLTKNVAFNILKEKTTKEIMEVLSNMYEKPSVANKFFLIRELVNTRMKEDTSVTEHINKLNSILARLCQWALSSMIKFKLCYCYRLYLIVGLERLQRLLVQWDPSYPVQYRSPHIAPPPD</sequence>
<reference evidence="1 2" key="1">
    <citation type="submission" date="2018-04" db="EMBL/GenBank/DDBJ databases">
        <authorList>
            <person name="Vogel A."/>
        </authorList>
    </citation>
    <scope>NUCLEOTIDE SEQUENCE [LARGE SCALE GENOMIC DNA]</scope>
</reference>
<protein>
    <recommendedName>
        <fullName evidence="3">Reverse transcriptase Ty1/copia-type domain-containing protein</fullName>
    </recommendedName>
</protein>
<dbReference type="OrthoDB" id="1727975at2759"/>
<evidence type="ECO:0008006" key="3">
    <source>
        <dbReference type="Google" id="ProtNLM"/>
    </source>
</evidence>
<dbReference type="Pfam" id="PF14223">
    <property type="entry name" value="Retrotran_gag_2"/>
    <property type="match status" value="1"/>
</dbReference>
<gene>
    <name evidence="1" type="ORF">CCAM_LOCUS40395</name>
</gene>